<evidence type="ECO:0000313" key="3">
    <source>
        <dbReference type="EMBL" id="KPV49997.1"/>
    </source>
</evidence>
<dbReference type="SUPFAM" id="SSF52833">
    <property type="entry name" value="Thioredoxin-like"/>
    <property type="match status" value="1"/>
</dbReference>
<organism evidence="3 4">
    <name type="scientific">Kouleothrix aurantiaca</name>
    <dbReference type="NCBI Taxonomy" id="186479"/>
    <lineage>
        <taxon>Bacteria</taxon>
        <taxon>Bacillati</taxon>
        <taxon>Chloroflexota</taxon>
        <taxon>Chloroflexia</taxon>
        <taxon>Chloroflexales</taxon>
        <taxon>Roseiflexineae</taxon>
        <taxon>Roseiflexaceae</taxon>
        <taxon>Kouleothrix</taxon>
    </lineage>
</organism>
<evidence type="ECO:0000259" key="2">
    <source>
        <dbReference type="PROSITE" id="PS51352"/>
    </source>
</evidence>
<feature type="domain" description="Thioredoxin" evidence="2">
    <location>
        <begin position="153"/>
        <end position="322"/>
    </location>
</feature>
<comment type="caution">
    <text evidence="3">The sequence shown here is derived from an EMBL/GenBank/DDBJ whole genome shotgun (WGS) entry which is preliminary data.</text>
</comment>
<dbReference type="EMBL" id="LJCR01001635">
    <property type="protein sequence ID" value="KPV49997.1"/>
    <property type="molecule type" value="Genomic_DNA"/>
</dbReference>
<feature type="signal peptide" evidence="1">
    <location>
        <begin position="1"/>
        <end position="22"/>
    </location>
</feature>
<protein>
    <recommendedName>
        <fullName evidence="2">Thioredoxin domain-containing protein</fullName>
    </recommendedName>
</protein>
<evidence type="ECO:0000313" key="4">
    <source>
        <dbReference type="Proteomes" id="UP000050509"/>
    </source>
</evidence>
<dbReference type="Proteomes" id="UP000050509">
    <property type="component" value="Unassembled WGS sequence"/>
</dbReference>
<evidence type="ECO:0000256" key="1">
    <source>
        <dbReference type="SAM" id="SignalP"/>
    </source>
</evidence>
<reference evidence="3 4" key="1">
    <citation type="submission" date="2015-09" db="EMBL/GenBank/DDBJ databases">
        <title>Draft genome sequence of Kouleothrix aurantiaca JCM 19913.</title>
        <authorList>
            <person name="Hemp J."/>
        </authorList>
    </citation>
    <scope>NUCLEOTIDE SEQUENCE [LARGE SCALE GENOMIC DNA]</scope>
    <source>
        <strain evidence="3 4">COM-B</strain>
    </source>
</reference>
<sequence>MHHSRFLIAIVLGLLLAACGQAAPTPGASGSAPTSAGTNAAPANITPVFAFSEAVAGKNRIAIGLVSNNTPLNEANAKVHLRFYNLDETNPQVKFESDASYFGQGLPAAFYVAYPNFDTAGNWGVEIAVQMPGQTQPVVSKNRLEVKQSSAVPNVGQPAISTKTLTVKDVPDPKQLSSGTSIDPAMYQISLDEALKNGKPTALLFATPAFCRTATCGPSLDVMQGLQKTYGDKVNFIHVEVYKYPFDQSVAAQEQAAATAQKENRSLTEAEAATGLAEAMVQWKLSSEPWLFLIDAKGVIAGRYEGGLTKEELGPAIEKLIAGQPVF</sequence>
<name>A0A0N8PRI2_9CHLR</name>
<gene>
    <name evidence="3" type="ORF">SE17_29495</name>
</gene>
<keyword evidence="4" id="KW-1185">Reference proteome</keyword>
<dbReference type="AlphaFoldDB" id="A0A0N8PRI2"/>
<dbReference type="PROSITE" id="PS51352">
    <property type="entry name" value="THIOREDOXIN_2"/>
    <property type="match status" value="1"/>
</dbReference>
<proteinExistence type="predicted"/>
<dbReference type="Gene3D" id="3.40.30.10">
    <property type="entry name" value="Glutaredoxin"/>
    <property type="match status" value="1"/>
</dbReference>
<dbReference type="PROSITE" id="PS51257">
    <property type="entry name" value="PROKAR_LIPOPROTEIN"/>
    <property type="match status" value="1"/>
</dbReference>
<feature type="chain" id="PRO_5006029308" description="Thioredoxin domain-containing protein" evidence="1">
    <location>
        <begin position="23"/>
        <end position="327"/>
    </location>
</feature>
<keyword evidence="1" id="KW-0732">Signal</keyword>
<dbReference type="InterPro" id="IPR013766">
    <property type="entry name" value="Thioredoxin_domain"/>
</dbReference>
<accession>A0A0N8PRI2</accession>
<dbReference type="InterPro" id="IPR036249">
    <property type="entry name" value="Thioredoxin-like_sf"/>
</dbReference>
<dbReference type="CDD" id="cd13120">
    <property type="entry name" value="BF2867_like_N"/>
    <property type="match status" value="1"/>
</dbReference>